<keyword evidence="3" id="KW-1185">Reference proteome</keyword>
<evidence type="ECO:0000313" key="2">
    <source>
        <dbReference type="EMBL" id="KAJ1117310.1"/>
    </source>
</evidence>
<proteinExistence type="predicted"/>
<accession>A0AAV7NQU5</accession>
<feature type="region of interest" description="Disordered" evidence="1">
    <location>
        <begin position="1"/>
        <end position="126"/>
    </location>
</feature>
<reference evidence="2" key="1">
    <citation type="journal article" date="2022" name="bioRxiv">
        <title>Sequencing and chromosome-scale assembly of the giantPleurodeles waltlgenome.</title>
        <authorList>
            <person name="Brown T."/>
            <person name="Elewa A."/>
            <person name="Iarovenko S."/>
            <person name="Subramanian E."/>
            <person name="Araus A.J."/>
            <person name="Petzold A."/>
            <person name="Susuki M."/>
            <person name="Suzuki K.-i.T."/>
            <person name="Hayashi T."/>
            <person name="Toyoda A."/>
            <person name="Oliveira C."/>
            <person name="Osipova E."/>
            <person name="Leigh N.D."/>
            <person name="Simon A."/>
            <person name="Yun M.H."/>
        </authorList>
    </citation>
    <scope>NUCLEOTIDE SEQUENCE</scope>
    <source>
        <strain evidence="2">20211129_DDA</strain>
        <tissue evidence="2">Liver</tissue>
    </source>
</reference>
<protein>
    <submittedName>
        <fullName evidence="2">Uncharacterized protein</fullName>
    </submittedName>
</protein>
<evidence type="ECO:0000256" key="1">
    <source>
        <dbReference type="SAM" id="MobiDB-lite"/>
    </source>
</evidence>
<feature type="compositionally biased region" description="Basic and acidic residues" evidence="1">
    <location>
        <begin position="112"/>
        <end position="126"/>
    </location>
</feature>
<sequence>MGSGAGPVRSAQGADPVAWAPPCPRSRWEPGGGARGVPQHLQMRRTEQAWGRGTWTGMAEKRTRPCGPGPFPARDRAGNRTAARERAHSTYGCGERNRPGDETHGLTWQRSGEWERRRAEGGKSTK</sequence>
<feature type="compositionally biased region" description="Basic and acidic residues" evidence="1">
    <location>
        <begin position="73"/>
        <end position="88"/>
    </location>
</feature>
<organism evidence="2 3">
    <name type="scientific">Pleurodeles waltl</name>
    <name type="common">Iberian ribbed newt</name>
    <dbReference type="NCBI Taxonomy" id="8319"/>
    <lineage>
        <taxon>Eukaryota</taxon>
        <taxon>Metazoa</taxon>
        <taxon>Chordata</taxon>
        <taxon>Craniata</taxon>
        <taxon>Vertebrata</taxon>
        <taxon>Euteleostomi</taxon>
        <taxon>Amphibia</taxon>
        <taxon>Batrachia</taxon>
        <taxon>Caudata</taxon>
        <taxon>Salamandroidea</taxon>
        <taxon>Salamandridae</taxon>
        <taxon>Pleurodelinae</taxon>
        <taxon>Pleurodeles</taxon>
    </lineage>
</organism>
<comment type="caution">
    <text evidence="2">The sequence shown here is derived from an EMBL/GenBank/DDBJ whole genome shotgun (WGS) entry which is preliminary data.</text>
</comment>
<dbReference type="EMBL" id="JANPWB010000012">
    <property type="protein sequence ID" value="KAJ1117310.1"/>
    <property type="molecule type" value="Genomic_DNA"/>
</dbReference>
<gene>
    <name evidence="2" type="ORF">NDU88_005510</name>
</gene>
<feature type="compositionally biased region" description="Basic and acidic residues" evidence="1">
    <location>
        <begin position="95"/>
        <end position="104"/>
    </location>
</feature>
<dbReference type="AlphaFoldDB" id="A0AAV7NQU5"/>
<name>A0AAV7NQU5_PLEWA</name>
<evidence type="ECO:0000313" key="3">
    <source>
        <dbReference type="Proteomes" id="UP001066276"/>
    </source>
</evidence>
<dbReference type="Proteomes" id="UP001066276">
    <property type="component" value="Chromosome 8"/>
</dbReference>